<dbReference type="InterPro" id="IPR013899">
    <property type="entry name" value="DUF1771"/>
</dbReference>
<gene>
    <name evidence="2" type="ORF">SLEP1_g6960</name>
</gene>
<proteinExistence type="predicted"/>
<dbReference type="Proteomes" id="UP001054252">
    <property type="component" value="Unassembled WGS sequence"/>
</dbReference>
<name>A0AAV5I636_9ROSI</name>
<dbReference type="AlphaFoldDB" id="A0AAV5I636"/>
<organism evidence="2 3">
    <name type="scientific">Rubroshorea leprosula</name>
    <dbReference type="NCBI Taxonomy" id="152421"/>
    <lineage>
        <taxon>Eukaryota</taxon>
        <taxon>Viridiplantae</taxon>
        <taxon>Streptophyta</taxon>
        <taxon>Embryophyta</taxon>
        <taxon>Tracheophyta</taxon>
        <taxon>Spermatophyta</taxon>
        <taxon>Magnoliopsida</taxon>
        <taxon>eudicotyledons</taxon>
        <taxon>Gunneridae</taxon>
        <taxon>Pentapetalae</taxon>
        <taxon>rosids</taxon>
        <taxon>malvids</taxon>
        <taxon>Malvales</taxon>
        <taxon>Dipterocarpaceae</taxon>
        <taxon>Rubroshorea</taxon>
    </lineage>
</organism>
<evidence type="ECO:0000259" key="1">
    <source>
        <dbReference type="PROSITE" id="PS50828"/>
    </source>
</evidence>
<sequence>MIIEQFENLTDRESECTSYSSEAELQDSIWSLNYDSRNYSKVRTSSEAVSPMSPTSNVSDLPQKVLESLFNFPKSAEHDPRTMNWRNVVKKMRSLGPGFDVCTSRVAEHQQDSYAKGDEYHVLRKTANEHWDSMRSYYQKAAVAHSKGQWEYAAYLSDQGKIQAKLARAADEKASQDIFKARNKGIENAMTIDLHGQHLKQAMRLLKLHLLFGTYVHSIQTLRVITGWKC</sequence>
<dbReference type="PANTHER" id="PTHR47676:SF1">
    <property type="entry name" value="SMR DOMAIN-CONTAINING PROTEIN"/>
    <property type="match status" value="1"/>
</dbReference>
<dbReference type="InterPro" id="IPR002625">
    <property type="entry name" value="Smr_dom"/>
</dbReference>
<evidence type="ECO:0000313" key="2">
    <source>
        <dbReference type="EMBL" id="GKU93362.1"/>
    </source>
</evidence>
<dbReference type="SMART" id="SM01162">
    <property type="entry name" value="DUF1771"/>
    <property type="match status" value="1"/>
</dbReference>
<evidence type="ECO:0000313" key="3">
    <source>
        <dbReference type="Proteomes" id="UP001054252"/>
    </source>
</evidence>
<dbReference type="InterPro" id="IPR055319">
    <property type="entry name" value="At5g58720-like"/>
</dbReference>
<keyword evidence="3" id="KW-1185">Reference proteome</keyword>
<dbReference type="InterPro" id="IPR036063">
    <property type="entry name" value="Smr_dom_sf"/>
</dbReference>
<dbReference type="SUPFAM" id="SSF160443">
    <property type="entry name" value="SMR domain-like"/>
    <property type="match status" value="1"/>
</dbReference>
<dbReference type="Gene3D" id="3.30.1370.110">
    <property type="match status" value="1"/>
</dbReference>
<dbReference type="PANTHER" id="PTHR47676">
    <property type="entry name" value="OS01G0225100 PROTEIN"/>
    <property type="match status" value="1"/>
</dbReference>
<reference evidence="2 3" key="1">
    <citation type="journal article" date="2021" name="Commun. Biol.">
        <title>The genome of Shorea leprosula (Dipterocarpaceae) highlights the ecological relevance of drought in aseasonal tropical rainforests.</title>
        <authorList>
            <person name="Ng K.K.S."/>
            <person name="Kobayashi M.J."/>
            <person name="Fawcett J.A."/>
            <person name="Hatakeyama M."/>
            <person name="Paape T."/>
            <person name="Ng C.H."/>
            <person name="Ang C.C."/>
            <person name="Tnah L.H."/>
            <person name="Lee C.T."/>
            <person name="Nishiyama T."/>
            <person name="Sese J."/>
            <person name="O'Brien M.J."/>
            <person name="Copetti D."/>
            <person name="Mohd Noor M.I."/>
            <person name="Ong R.C."/>
            <person name="Putra M."/>
            <person name="Sireger I.Z."/>
            <person name="Indrioko S."/>
            <person name="Kosugi Y."/>
            <person name="Izuno A."/>
            <person name="Isagi Y."/>
            <person name="Lee S.L."/>
            <person name="Shimizu K.K."/>
        </authorList>
    </citation>
    <scope>NUCLEOTIDE SEQUENCE [LARGE SCALE GENOMIC DNA]</scope>
    <source>
        <strain evidence="2">214</strain>
    </source>
</reference>
<feature type="domain" description="Smr" evidence="1">
    <location>
        <begin position="192"/>
        <end position="230"/>
    </location>
</feature>
<accession>A0AAV5I636</accession>
<dbReference type="Pfam" id="PF08590">
    <property type="entry name" value="DUF1771"/>
    <property type="match status" value="1"/>
</dbReference>
<dbReference type="EMBL" id="BPVZ01000007">
    <property type="protein sequence ID" value="GKU93362.1"/>
    <property type="molecule type" value="Genomic_DNA"/>
</dbReference>
<dbReference type="PROSITE" id="PS50828">
    <property type="entry name" value="SMR"/>
    <property type="match status" value="1"/>
</dbReference>
<comment type="caution">
    <text evidence="2">The sequence shown here is derived from an EMBL/GenBank/DDBJ whole genome shotgun (WGS) entry which is preliminary data.</text>
</comment>
<protein>
    <recommendedName>
        <fullName evidence="1">Smr domain-containing protein</fullName>
    </recommendedName>
</protein>